<sequence>MKKKIGLIVALIIAVIFLSVKLYPVVFYVSMEDTLGVKFSEANRIELFNGSTGKSIEILEKNEIDEILSKYKNTNVKKNLDQELRLGCTLLITLYKNDQEVGSIDCTENYAKICRKNSGVKYYTAIDAPSFEVIEEIAEKYDLNKR</sequence>
<dbReference type="Proteomes" id="UP000627166">
    <property type="component" value="Unassembled WGS sequence"/>
</dbReference>
<organism evidence="1 2">
    <name type="scientific">Clostridium faecium</name>
    <dbReference type="NCBI Taxonomy" id="2762223"/>
    <lineage>
        <taxon>Bacteria</taxon>
        <taxon>Bacillati</taxon>
        <taxon>Bacillota</taxon>
        <taxon>Clostridia</taxon>
        <taxon>Eubacteriales</taxon>
        <taxon>Clostridiaceae</taxon>
        <taxon>Clostridium</taxon>
    </lineage>
</organism>
<evidence type="ECO:0000313" key="1">
    <source>
        <dbReference type="EMBL" id="MBD8046292.1"/>
    </source>
</evidence>
<reference evidence="1 2" key="1">
    <citation type="submission" date="2020-08" db="EMBL/GenBank/DDBJ databases">
        <title>A Genomic Blueprint of the Chicken Gut Microbiome.</title>
        <authorList>
            <person name="Gilroy R."/>
            <person name="Ravi A."/>
            <person name="Getino M."/>
            <person name="Pursley I."/>
            <person name="Horton D.L."/>
            <person name="Alikhan N.-F."/>
            <person name="Baker D."/>
            <person name="Gharbi K."/>
            <person name="Hall N."/>
            <person name="Watson M."/>
            <person name="Adriaenssens E.M."/>
            <person name="Foster-Nyarko E."/>
            <person name="Jarju S."/>
            <person name="Secka A."/>
            <person name="Antonio M."/>
            <person name="Oren A."/>
            <person name="Chaudhuri R."/>
            <person name="La Ragione R.M."/>
            <person name="Hildebrand F."/>
            <person name="Pallen M.J."/>
        </authorList>
    </citation>
    <scope>NUCLEOTIDE SEQUENCE [LARGE SCALE GENOMIC DNA]</scope>
    <source>
        <strain evidence="1 2">N37</strain>
    </source>
</reference>
<dbReference type="EMBL" id="JACSQB010000036">
    <property type="protein sequence ID" value="MBD8046292.1"/>
    <property type="molecule type" value="Genomic_DNA"/>
</dbReference>
<keyword evidence="2" id="KW-1185">Reference proteome</keyword>
<accession>A0ABR8YPW2</accession>
<proteinExistence type="predicted"/>
<comment type="caution">
    <text evidence="1">The sequence shown here is derived from an EMBL/GenBank/DDBJ whole genome shotgun (WGS) entry which is preliminary data.</text>
</comment>
<dbReference type="RefSeq" id="WP_191739264.1">
    <property type="nucleotide sequence ID" value="NZ_JACSQB010000036.1"/>
</dbReference>
<protein>
    <recommendedName>
        <fullName evidence="3">Lipoprotein</fullName>
    </recommendedName>
</protein>
<evidence type="ECO:0000313" key="2">
    <source>
        <dbReference type="Proteomes" id="UP000627166"/>
    </source>
</evidence>
<name>A0ABR8YPW2_9CLOT</name>
<gene>
    <name evidence="1" type="ORF">H9637_04425</name>
</gene>
<evidence type="ECO:0008006" key="3">
    <source>
        <dbReference type="Google" id="ProtNLM"/>
    </source>
</evidence>